<name>A0A4D6LFC0_VIGUN</name>
<protein>
    <submittedName>
        <fullName evidence="1">Uncharacterized protein</fullName>
    </submittedName>
</protein>
<dbReference type="Proteomes" id="UP000501690">
    <property type="component" value="Linkage Group LG3"/>
</dbReference>
<evidence type="ECO:0000313" key="2">
    <source>
        <dbReference type="Proteomes" id="UP000501690"/>
    </source>
</evidence>
<keyword evidence="2" id="KW-1185">Reference proteome</keyword>
<reference evidence="1 2" key="1">
    <citation type="submission" date="2019-04" db="EMBL/GenBank/DDBJ databases">
        <title>An improved genome assembly and genetic linkage map for asparagus bean, Vigna unguiculata ssp. sesquipedialis.</title>
        <authorList>
            <person name="Xia Q."/>
            <person name="Zhang R."/>
            <person name="Dong Y."/>
        </authorList>
    </citation>
    <scope>NUCLEOTIDE SEQUENCE [LARGE SCALE GENOMIC DNA]</scope>
    <source>
        <tissue evidence="1">Leaf</tissue>
    </source>
</reference>
<dbReference type="AlphaFoldDB" id="A0A4D6LFC0"/>
<dbReference type="EMBL" id="CP039347">
    <property type="protein sequence ID" value="QCD87173.1"/>
    <property type="molecule type" value="Genomic_DNA"/>
</dbReference>
<organism evidence="1 2">
    <name type="scientific">Vigna unguiculata</name>
    <name type="common">Cowpea</name>
    <dbReference type="NCBI Taxonomy" id="3917"/>
    <lineage>
        <taxon>Eukaryota</taxon>
        <taxon>Viridiplantae</taxon>
        <taxon>Streptophyta</taxon>
        <taxon>Embryophyta</taxon>
        <taxon>Tracheophyta</taxon>
        <taxon>Spermatophyta</taxon>
        <taxon>Magnoliopsida</taxon>
        <taxon>eudicotyledons</taxon>
        <taxon>Gunneridae</taxon>
        <taxon>Pentapetalae</taxon>
        <taxon>rosids</taxon>
        <taxon>fabids</taxon>
        <taxon>Fabales</taxon>
        <taxon>Fabaceae</taxon>
        <taxon>Papilionoideae</taxon>
        <taxon>50 kb inversion clade</taxon>
        <taxon>NPAAA clade</taxon>
        <taxon>indigoferoid/millettioid clade</taxon>
        <taxon>Phaseoleae</taxon>
        <taxon>Vigna</taxon>
    </lineage>
</organism>
<sequence>MPGDDAADYGFFVCCVQAKLLHLDQGMLCHERLGITCVGLRAGRSVEQDYEREGSHSRTTSGEVRRGRTTSYQVRVSIINLESKANYLCVMKAEKLWGSLFLFVIGDDRVIHYTGADDDTGDVVDAQTTE</sequence>
<evidence type="ECO:0000313" key="1">
    <source>
        <dbReference type="EMBL" id="QCD87173.1"/>
    </source>
</evidence>
<accession>A0A4D6LFC0</accession>
<proteinExistence type="predicted"/>
<gene>
    <name evidence="1" type="ORF">DEO72_LG3g1707</name>
</gene>